<organism evidence="1">
    <name type="scientific">Desertifilum tharense IPPAS B-1220</name>
    <dbReference type="NCBI Taxonomy" id="1781255"/>
    <lineage>
        <taxon>Bacteria</taxon>
        <taxon>Bacillati</taxon>
        <taxon>Cyanobacteriota</taxon>
        <taxon>Cyanophyceae</taxon>
        <taxon>Desertifilales</taxon>
        <taxon>Desertifilaceae</taxon>
        <taxon>Desertifilum</taxon>
    </lineage>
</organism>
<gene>
    <name evidence="1" type="ORF">BH720_03600</name>
</gene>
<name>A0A1E5QPV4_9CYAN</name>
<evidence type="ECO:0000313" key="1">
    <source>
        <dbReference type="EMBL" id="OEJ76651.1"/>
    </source>
</evidence>
<sequence length="111" mass="11834">MIGFSVAVGGLPTIAIAQEVPEGVTLSGESLNVEDRTVNDLQTVWLEASPLTTLEVNPSPPAIDATGVRVNLNEQLEYIQREGANNPSVAFPFAGNQPIGNEGQFQFRIAQ</sequence>
<dbReference type="EMBL" id="MJGC01000035">
    <property type="protein sequence ID" value="OEJ76651.1"/>
    <property type="molecule type" value="Genomic_DNA"/>
</dbReference>
<dbReference type="AlphaFoldDB" id="A0A1E5QPV4"/>
<protein>
    <submittedName>
        <fullName evidence="1">Uncharacterized protein</fullName>
    </submittedName>
</protein>
<comment type="caution">
    <text evidence="1">The sequence shown here is derived from an EMBL/GenBank/DDBJ whole genome shotgun (WGS) entry which is preliminary data.</text>
</comment>
<reference evidence="1" key="1">
    <citation type="submission" date="2016-09" db="EMBL/GenBank/DDBJ databases">
        <title>Draft genome of thermotolerant cyanobacterium Desertifilum sp. strain IPPAS B-1220.</title>
        <authorList>
            <person name="Sinetova M.A."/>
            <person name="Bolakhan K."/>
            <person name="Zayadan B.K."/>
            <person name="Mironov K.S."/>
            <person name="Ustinova V."/>
            <person name="Kupriyanova E.V."/>
            <person name="Sidorov R.A."/>
            <person name="Skrypnik A.N."/>
            <person name="Gogoleva N.E."/>
            <person name="Gogolev Y.V."/>
            <person name="Los D.A."/>
        </authorList>
    </citation>
    <scope>NUCLEOTIDE SEQUENCE [LARGE SCALE GENOMIC DNA]</scope>
    <source>
        <strain evidence="1">IPPAS B-1220</strain>
    </source>
</reference>
<accession>A0A1E5QPV4</accession>
<proteinExistence type="predicted"/>